<keyword evidence="11 17" id="KW-0863">Zinc-finger</keyword>
<dbReference type="Gene3D" id="3.30.40.10">
    <property type="entry name" value="Zinc/RING finger domain, C3HC4 (zinc finger)"/>
    <property type="match status" value="2"/>
</dbReference>
<comment type="caution">
    <text evidence="21">The sequence shown here is derived from an EMBL/GenBank/DDBJ whole genome shotgun (WGS) entry which is preliminary data.</text>
</comment>
<evidence type="ECO:0000256" key="16">
    <source>
        <dbReference type="ARBA" id="ARBA00023288"/>
    </source>
</evidence>
<keyword evidence="10" id="KW-0967">Endosome</keyword>
<feature type="compositionally biased region" description="Polar residues" evidence="18">
    <location>
        <begin position="167"/>
        <end position="178"/>
    </location>
</feature>
<dbReference type="RefSeq" id="XP_058328415.1">
    <property type="nucleotide sequence ID" value="XM_058475525.1"/>
</dbReference>
<reference evidence="21" key="1">
    <citation type="submission" date="2022-11" db="EMBL/GenBank/DDBJ databases">
        <authorList>
            <person name="Petersen C."/>
        </authorList>
    </citation>
    <scope>NUCLEOTIDE SEQUENCE</scope>
    <source>
        <strain evidence="21">IBT 19713</strain>
    </source>
</reference>
<comment type="pathway">
    <text evidence="5">Protein modification; protein ubiquitination.</text>
</comment>
<dbReference type="PROSITE" id="PS50178">
    <property type="entry name" value="ZF_FYVE"/>
    <property type="match status" value="1"/>
</dbReference>
<evidence type="ECO:0000256" key="14">
    <source>
        <dbReference type="ARBA" id="ARBA00023136"/>
    </source>
</evidence>
<dbReference type="InterPro" id="IPR000306">
    <property type="entry name" value="Znf_FYVE"/>
</dbReference>
<protein>
    <recommendedName>
        <fullName evidence="6">RING-type E3 ubiquitin transferase</fullName>
        <ecNumber evidence="6">2.3.2.27</ecNumber>
    </recommendedName>
</protein>
<reference evidence="21" key="2">
    <citation type="journal article" date="2023" name="IMA Fungus">
        <title>Comparative genomic study of the Penicillium genus elucidates a diverse pangenome and 15 lateral gene transfer events.</title>
        <authorList>
            <person name="Petersen C."/>
            <person name="Sorensen T."/>
            <person name="Nielsen M.R."/>
            <person name="Sondergaard T.E."/>
            <person name="Sorensen J.L."/>
            <person name="Fitzpatrick D.A."/>
            <person name="Frisvad J.C."/>
            <person name="Nielsen K.L."/>
        </authorList>
    </citation>
    <scope>NUCLEOTIDE SEQUENCE</scope>
    <source>
        <strain evidence="21">IBT 19713</strain>
    </source>
</reference>
<dbReference type="GO" id="GO:0005768">
    <property type="term" value="C:endosome"/>
    <property type="evidence" value="ECO:0007669"/>
    <property type="project" value="UniProtKB-SubCell"/>
</dbReference>
<evidence type="ECO:0000256" key="12">
    <source>
        <dbReference type="ARBA" id="ARBA00022786"/>
    </source>
</evidence>
<keyword evidence="14" id="KW-0472">Membrane</keyword>
<accession>A0A9W9TJM9</accession>
<dbReference type="EMBL" id="JAPQKS010000005">
    <property type="protein sequence ID" value="KAJ5225004.1"/>
    <property type="molecule type" value="Genomic_DNA"/>
</dbReference>
<feature type="domain" description="FYVE-type" evidence="20">
    <location>
        <begin position="314"/>
        <end position="415"/>
    </location>
</feature>
<evidence type="ECO:0000313" key="22">
    <source>
        <dbReference type="Proteomes" id="UP001150941"/>
    </source>
</evidence>
<feature type="compositionally biased region" description="Polar residues" evidence="18">
    <location>
        <begin position="223"/>
        <end position="235"/>
    </location>
</feature>
<evidence type="ECO:0000256" key="10">
    <source>
        <dbReference type="ARBA" id="ARBA00022753"/>
    </source>
</evidence>
<evidence type="ECO:0000256" key="9">
    <source>
        <dbReference type="ARBA" id="ARBA00022723"/>
    </source>
</evidence>
<dbReference type="InterPro" id="IPR011011">
    <property type="entry name" value="Znf_FYVE_PHD"/>
</dbReference>
<dbReference type="GO" id="GO:0061630">
    <property type="term" value="F:ubiquitin protein ligase activity"/>
    <property type="evidence" value="ECO:0007669"/>
    <property type="project" value="UniProtKB-EC"/>
</dbReference>
<keyword evidence="16" id="KW-0449">Lipoprotein</keyword>
<dbReference type="SUPFAM" id="SSF57903">
    <property type="entry name" value="FYVE/PHD zinc finger"/>
    <property type="match status" value="1"/>
</dbReference>
<feature type="compositionally biased region" description="Low complexity" evidence="18">
    <location>
        <begin position="545"/>
        <end position="560"/>
    </location>
</feature>
<dbReference type="AlphaFoldDB" id="A0A9W9TJM9"/>
<dbReference type="GeneID" id="83202828"/>
<keyword evidence="8" id="KW-0519">Myristate</keyword>
<keyword evidence="12" id="KW-0833">Ubl conjugation pathway</keyword>
<evidence type="ECO:0000256" key="4">
    <source>
        <dbReference type="ARBA" id="ARBA00004371"/>
    </source>
</evidence>
<dbReference type="InterPro" id="IPR017455">
    <property type="entry name" value="Znf_FYVE-rel"/>
</dbReference>
<dbReference type="InterPro" id="IPR013083">
    <property type="entry name" value="Znf_RING/FYVE/PHD"/>
</dbReference>
<proteinExistence type="predicted"/>
<dbReference type="GO" id="GO:0008270">
    <property type="term" value="F:zinc ion binding"/>
    <property type="evidence" value="ECO:0007669"/>
    <property type="project" value="UniProtKB-KW"/>
</dbReference>
<feature type="region of interest" description="Disordered" evidence="18">
    <location>
        <begin position="221"/>
        <end position="240"/>
    </location>
</feature>
<gene>
    <name evidence="21" type="ORF">N7468_006229</name>
</gene>
<dbReference type="PROSITE" id="PS50089">
    <property type="entry name" value="ZF_RING_2"/>
    <property type="match status" value="1"/>
</dbReference>
<evidence type="ECO:0000256" key="18">
    <source>
        <dbReference type="SAM" id="MobiDB-lite"/>
    </source>
</evidence>
<evidence type="ECO:0000256" key="6">
    <source>
        <dbReference type="ARBA" id="ARBA00012483"/>
    </source>
</evidence>
<keyword evidence="7" id="KW-0808">Transferase</keyword>
<dbReference type="InterPro" id="IPR051878">
    <property type="entry name" value="ZNRF_ubiq-protein_ligase"/>
</dbReference>
<evidence type="ECO:0000256" key="1">
    <source>
        <dbReference type="ARBA" id="ARBA00000900"/>
    </source>
</evidence>
<dbReference type="GO" id="GO:0043161">
    <property type="term" value="P:proteasome-mediated ubiquitin-dependent protein catabolic process"/>
    <property type="evidence" value="ECO:0007669"/>
    <property type="project" value="TreeGrafter"/>
</dbReference>
<keyword evidence="9" id="KW-0479">Metal-binding</keyword>
<dbReference type="CDD" id="cd16489">
    <property type="entry name" value="mRING-CH-C4HC2H_ZNRF"/>
    <property type="match status" value="1"/>
</dbReference>
<dbReference type="PANTHER" id="PTHR46661">
    <property type="entry name" value="E3 UBIQUITIN-PROTEIN LIGASE ZNRF1-LIKE PROTEIN"/>
    <property type="match status" value="1"/>
</dbReference>
<keyword evidence="13" id="KW-0862">Zinc</keyword>
<evidence type="ECO:0000256" key="7">
    <source>
        <dbReference type="ARBA" id="ARBA00022679"/>
    </source>
</evidence>
<keyword evidence="22" id="KW-1185">Reference proteome</keyword>
<dbReference type="GO" id="GO:0016020">
    <property type="term" value="C:membrane"/>
    <property type="evidence" value="ECO:0007669"/>
    <property type="project" value="UniProtKB-SubCell"/>
</dbReference>
<feature type="compositionally biased region" description="Basic and acidic residues" evidence="18">
    <location>
        <begin position="445"/>
        <end position="457"/>
    </location>
</feature>
<dbReference type="PANTHER" id="PTHR46661:SF4">
    <property type="entry name" value="RING-TYPE DOMAIN-CONTAINING PROTEIN"/>
    <property type="match status" value="1"/>
</dbReference>
<dbReference type="GO" id="GO:0070936">
    <property type="term" value="P:protein K48-linked ubiquitination"/>
    <property type="evidence" value="ECO:0007669"/>
    <property type="project" value="TreeGrafter"/>
</dbReference>
<evidence type="ECO:0000256" key="11">
    <source>
        <dbReference type="ARBA" id="ARBA00022771"/>
    </source>
</evidence>
<evidence type="ECO:0000256" key="13">
    <source>
        <dbReference type="ARBA" id="ARBA00022833"/>
    </source>
</evidence>
<feature type="region of interest" description="Disordered" evidence="18">
    <location>
        <begin position="539"/>
        <end position="572"/>
    </location>
</feature>
<keyword evidence="15" id="KW-0458">Lysosome</keyword>
<dbReference type="SUPFAM" id="SSF57850">
    <property type="entry name" value="RING/U-box"/>
    <property type="match status" value="1"/>
</dbReference>
<dbReference type="InterPro" id="IPR001841">
    <property type="entry name" value="Znf_RING"/>
</dbReference>
<dbReference type="OrthoDB" id="660555at2759"/>
<dbReference type="Pfam" id="PF13639">
    <property type="entry name" value="zf-RING_2"/>
    <property type="match status" value="1"/>
</dbReference>
<evidence type="ECO:0000259" key="20">
    <source>
        <dbReference type="PROSITE" id="PS50178"/>
    </source>
</evidence>
<sequence>MDAPSPSWSAPIPDGGSEWSEEPRECDAVRPMRISDSPESGDTEVRSDGTVTAPGSEGTGRDIEGEFEAEQSQTIEISDGSSPHSARSVDCLTLDTVSGCADSGVPTEPHYGQRRMTSASEEACLQRTRSGEDSRQAHRHPGLPYRSISLTGHSSSRSSAAPDPGSSYATAIDITSSPPEAGPSGANQRSTRRSSNTPNALPYQTQTFPRYYSNPDNFVAAQSPATHTSSSNTYSMPRMPRRQHSTLLRENTSDNMQAGRPRVQSDAVRSRSLRYSGIEFPPWQPGTMDEENLRRAINVDDEEVEPDLPRWQPDSEVDFCPICGNEFSFWYRKHHCRKCGRVVCASCSPHRITIPRQYIVRPPDSGQSKEASPAPARQVVDLTGDEPVILSPVLNPALGGGEEVRLCNPCVPDPNPNPLSYGPLRSRGHRSTHSLPSIGNLLTRPVDEDPDRDRENRGYSPEFFQYPGAEEQRRQASQSQYYVNPPRQSLPLAHQPRRRTISEEDLCPICGRLFPELSPENPAEAREAHVRDCIENFGASAPRVSGPSTPTSGATTTRRGPAPPPPPPPPAARMVEFTATEKDCIGEDGGVGECTICMEDYEVGESLARLECLCKFHKDCIIGWFKQKMECPVHKYC</sequence>
<comment type="subcellular location">
    <subcellularLocation>
        <location evidence="3">Endosome</location>
    </subcellularLocation>
    <subcellularLocation>
        <location evidence="4">Lysosome</location>
    </subcellularLocation>
    <subcellularLocation>
        <location evidence="2">Membrane</location>
        <topology evidence="2">Peripheral membrane protein</topology>
    </subcellularLocation>
</comment>
<evidence type="ECO:0000259" key="19">
    <source>
        <dbReference type="PROSITE" id="PS50089"/>
    </source>
</evidence>
<dbReference type="Proteomes" id="UP001150941">
    <property type="component" value="Unassembled WGS sequence"/>
</dbReference>
<feature type="compositionally biased region" description="Polar residues" evidence="18">
    <location>
        <begin position="148"/>
        <end position="159"/>
    </location>
</feature>
<feature type="compositionally biased region" description="Basic and acidic residues" evidence="18">
    <location>
        <begin position="21"/>
        <end position="30"/>
    </location>
</feature>
<feature type="region of interest" description="Disordered" evidence="18">
    <location>
        <begin position="1"/>
        <end position="205"/>
    </location>
</feature>
<feature type="compositionally biased region" description="Polar residues" evidence="18">
    <location>
        <begin position="70"/>
        <end position="85"/>
    </location>
</feature>
<name>A0A9W9TJM9_9EURO</name>
<feature type="domain" description="RING-type" evidence="19">
    <location>
        <begin position="594"/>
        <end position="635"/>
    </location>
</feature>
<evidence type="ECO:0000256" key="17">
    <source>
        <dbReference type="PROSITE-ProRule" id="PRU00175"/>
    </source>
</evidence>
<dbReference type="SMART" id="SM00064">
    <property type="entry name" value="FYVE"/>
    <property type="match status" value="1"/>
</dbReference>
<evidence type="ECO:0000256" key="3">
    <source>
        <dbReference type="ARBA" id="ARBA00004177"/>
    </source>
</evidence>
<evidence type="ECO:0000256" key="5">
    <source>
        <dbReference type="ARBA" id="ARBA00004906"/>
    </source>
</evidence>
<feature type="region of interest" description="Disordered" evidence="18">
    <location>
        <begin position="418"/>
        <end position="499"/>
    </location>
</feature>
<evidence type="ECO:0000256" key="15">
    <source>
        <dbReference type="ARBA" id="ARBA00023228"/>
    </source>
</evidence>
<dbReference type="SMART" id="SM00184">
    <property type="entry name" value="RING"/>
    <property type="match status" value="2"/>
</dbReference>
<evidence type="ECO:0000256" key="8">
    <source>
        <dbReference type="ARBA" id="ARBA00022707"/>
    </source>
</evidence>
<evidence type="ECO:0000313" key="21">
    <source>
        <dbReference type="EMBL" id="KAJ5225004.1"/>
    </source>
</evidence>
<dbReference type="EC" id="2.3.2.27" evidence="6"/>
<evidence type="ECO:0000256" key="2">
    <source>
        <dbReference type="ARBA" id="ARBA00004170"/>
    </source>
</evidence>
<dbReference type="Pfam" id="PF01363">
    <property type="entry name" value="FYVE"/>
    <property type="match status" value="1"/>
</dbReference>
<feature type="compositionally biased region" description="Pro residues" evidence="18">
    <location>
        <begin position="561"/>
        <end position="571"/>
    </location>
</feature>
<feature type="compositionally biased region" description="Polar residues" evidence="18">
    <location>
        <begin position="185"/>
        <end position="205"/>
    </location>
</feature>
<organism evidence="21 22">
    <name type="scientific">Penicillium chermesinum</name>
    <dbReference type="NCBI Taxonomy" id="63820"/>
    <lineage>
        <taxon>Eukaryota</taxon>
        <taxon>Fungi</taxon>
        <taxon>Dikarya</taxon>
        <taxon>Ascomycota</taxon>
        <taxon>Pezizomycotina</taxon>
        <taxon>Eurotiomycetes</taxon>
        <taxon>Eurotiomycetidae</taxon>
        <taxon>Eurotiales</taxon>
        <taxon>Aspergillaceae</taxon>
        <taxon>Penicillium</taxon>
    </lineage>
</organism>
<comment type="catalytic activity">
    <reaction evidence="1">
        <text>S-ubiquitinyl-[E2 ubiquitin-conjugating enzyme]-L-cysteine + [acceptor protein]-L-lysine = [E2 ubiquitin-conjugating enzyme]-L-cysteine + N(6)-ubiquitinyl-[acceptor protein]-L-lysine.</text>
        <dbReference type="EC" id="2.3.2.27"/>
    </reaction>
</comment>